<dbReference type="EMBL" id="ACYT02000066">
    <property type="protein sequence ID" value="EFF79363.1"/>
    <property type="molecule type" value="Genomic_DNA"/>
</dbReference>
<reference evidence="2 3" key="1">
    <citation type="submission" date="2009-10" db="EMBL/GenBank/DDBJ databases">
        <authorList>
            <person name="Weinstock G."/>
            <person name="Sodergren E."/>
            <person name="Clifton S."/>
            <person name="Fulton L."/>
            <person name="Fulton B."/>
            <person name="Courtney L."/>
            <person name="Fronick C."/>
            <person name="Harrison M."/>
            <person name="Strong C."/>
            <person name="Farmer C."/>
            <person name="Delahaunty K."/>
            <person name="Markovic C."/>
            <person name="Hall O."/>
            <person name="Minx P."/>
            <person name="Tomlinson C."/>
            <person name="Mitreva M."/>
            <person name="Nelson J."/>
            <person name="Hou S."/>
            <person name="Wollam A."/>
            <person name="Pepin K.H."/>
            <person name="Johnson M."/>
            <person name="Bhonagiri V."/>
            <person name="Nash W.E."/>
            <person name="Warren W."/>
            <person name="Chinwalla A."/>
            <person name="Mardis E.R."/>
            <person name="Wilson R.K."/>
        </authorList>
    </citation>
    <scope>NUCLEOTIDE SEQUENCE [LARGE SCALE GENOMIC DNA]</scope>
    <source>
        <strain evidence="2 3">F0309</strain>
    </source>
</reference>
<accession>D4U0G8</accession>
<dbReference type="AlphaFoldDB" id="D4U0G8"/>
<proteinExistence type="predicted"/>
<name>D4U0G8_9ACTO</name>
<feature type="non-terminal residue" evidence="2">
    <location>
        <position position="1"/>
    </location>
</feature>
<sequence>DGSRAGRRPRAHKAARPGAAARTTAVNLAGHGHATRPRPVSRPRPRQ</sequence>
<feature type="compositionally biased region" description="Low complexity" evidence="1">
    <location>
        <begin position="16"/>
        <end position="25"/>
    </location>
</feature>
<feature type="compositionally biased region" description="Basic residues" evidence="1">
    <location>
        <begin position="33"/>
        <end position="47"/>
    </location>
</feature>
<dbReference type="HOGENOM" id="CLU_3161316_0_0_11"/>
<protein>
    <submittedName>
        <fullName evidence="2">Uncharacterized protein</fullName>
    </submittedName>
</protein>
<evidence type="ECO:0000256" key="1">
    <source>
        <dbReference type="SAM" id="MobiDB-lite"/>
    </source>
</evidence>
<evidence type="ECO:0000313" key="2">
    <source>
        <dbReference type="EMBL" id="EFF79363.1"/>
    </source>
</evidence>
<organism evidence="2 3">
    <name type="scientific">Schaalia odontolytica F0309</name>
    <dbReference type="NCBI Taxonomy" id="649742"/>
    <lineage>
        <taxon>Bacteria</taxon>
        <taxon>Bacillati</taxon>
        <taxon>Actinomycetota</taxon>
        <taxon>Actinomycetes</taxon>
        <taxon>Actinomycetales</taxon>
        <taxon>Actinomycetaceae</taxon>
        <taxon>Schaalia</taxon>
    </lineage>
</organism>
<feature type="compositionally biased region" description="Basic residues" evidence="1">
    <location>
        <begin position="1"/>
        <end position="15"/>
    </location>
</feature>
<comment type="caution">
    <text evidence="2">The sequence shown here is derived from an EMBL/GenBank/DDBJ whole genome shotgun (WGS) entry which is preliminary data.</text>
</comment>
<evidence type="ECO:0000313" key="3">
    <source>
        <dbReference type="Proteomes" id="UP000003150"/>
    </source>
</evidence>
<dbReference type="Proteomes" id="UP000003150">
    <property type="component" value="Unassembled WGS sequence"/>
</dbReference>
<feature type="region of interest" description="Disordered" evidence="1">
    <location>
        <begin position="1"/>
        <end position="47"/>
    </location>
</feature>
<gene>
    <name evidence="2" type="ORF">HMPREF0970_01711</name>
</gene>